<dbReference type="Gene3D" id="3.40.50.150">
    <property type="entry name" value="Vaccinia Virus protein VP39"/>
    <property type="match status" value="1"/>
</dbReference>
<dbReference type="InterPro" id="IPR007848">
    <property type="entry name" value="Small_mtfrase_dom"/>
</dbReference>
<dbReference type="GO" id="GO:0032259">
    <property type="term" value="P:methylation"/>
    <property type="evidence" value="ECO:0007669"/>
    <property type="project" value="UniProtKB-KW"/>
</dbReference>
<comment type="similarity">
    <text evidence="5">Belongs to the protein N5-glutamine methyltransferase family. PrmC subfamily.</text>
</comment>
<dbReference type="NCBIfam" id="TIGR03534">
    <property type="entry name" value="RF_mod_PrmC"/>
    <property type="match status" value="1"/>
</dbReference>
<dbReference type="GO" id="GO:0003676">
    <property type="term" value="F:nucleic acid binding"/>
    <property type="evidence" value="ECO:0007669"/>
    <property type="project" value="InterPro"/>
</dbReference>
<dbReference type="AlphaFoldDB" id="A0A1H8RQA5"/>
<dbReference type="PANTHER" id="PTHR18895">
    <property type="entry name" value="HEMK METHYLTRANSFERASE"/>
    <property type="match status" value="1"/>
</dbReference>
<feature type="binding site" evidence="5">
    <location>
        <position position="169"/>
    </location>
    <ligand>
        <name>S-adenosyl-L-methionine</name>
        <dbReference type="ChEBI" id="CHEBI:59789"/>
    </ligand>
</feature>
<feature type="binding site" evidence="5">
    <location>
        <begin position="183"/>
        <end position="186"/>
    </location>
    <ligand>
        <name>substrate</name>
    </ligand>
</feature>
<dbReference type="PROSITE" id="PS00092">
    <property type="entry name" value="N6_MTASE"/>
    <property type="match status" value="1"/>
</dbReference>
<evidence type="ECO:0000259" key="7">
    <source>
        <dbReference type="Pfam" id="PF17827"/>
    </source>
</evidence>
<name>A0A1H8RQA5_9RHOB</name>
<evidence type="ECO:0000259" key="6">
    <source>
        <dbReference type="Pfam" id="PF05175"/>
    </source>
</evidence>
<dbReference type="SUPFAM" id="SSF53335">
    <property type="entry name" value="S-adenosyl-L-methionine-dependent methyltransferases"/>
    <property type="match status" value="1"/>
</dbReference>
<dbReference type="HAMAP" id="MF_02126">
    <property type="entry name" value="RF_methyltr_PrmC"/>
    <property type="match status" value="1"/>
</dbReference>
<feature type="domain" description="Methyltransferase small" evidence="6">
    <location>
        <begin position="99"/>
        <end position="191"/>
    </location>
</feature>
<evidence type="ECO:0000256" key="4">
    <source>
        <dbReference type="ARBA" id="ARBA00048391"/>
    </source>
</evidence>
<evidence type="ECO:0000256" key="3">
    <source>
        <dbReference type="ARBA" id="ARBA00022691"/>
    </source>
</evidence>
<protein>
    <recommendedName>
        <fullName evidence="5">Release factor glutamine methyltransferase</fullName>
        <shortName evidence="5">RF MTase</shortName>
        <ecNumber evidence="5">2.1.1.297</ecNumber>
    </recommendedName>
    <alternativeName>
        <fullName evidence="5">N5-glutamine methyltransferase PrmC</fullName>
    </alternativeName>
    <alternativeName>
        <fullName evidence="5">Protein-(glutamine-N5) MTase PrmC</fullName>
    </alternativeName>
    <alternativeName>
        <fullName evidence="5">Protein-glutamine N-methyltransferase PrmC</fullName>
    </alternativeName>
</protein>
<keyword evidence="3 5" id="KW-0949">S-adenosyl-L-methionine</keyword>
<dbReference type="Pfam" id="PF05175">
    <property type="entry name" value="MTS"/>
    <property type="match status" value="1"/>
</dbReference>
<comment type="catalytic activity">
    <reaction evidence="4 5">
        <text>L-glutaminyl-[peptide chain release factor] + S-adenosyl-L-methionine = N(5)-methyl-L-glutaminyl-[peptide chain release factor] + S-adenosyl-L-homocysteine + H(+)</text>
        <dbReference type="Rhea" id="RHEA:42896"/>
        <dbReference type="Rhea" id="RHEA-COMP:10271"/>
        <dbReference type="Rhea" id="RHEA-COMP:10272"/>
        <dbReference type="ChEBI" id="CHEBI:15378"/>
        <dbReference type="ChEBI" id="CHEBI:30011"/>
        <dbReference type="ChEBI" id="CHEBI:57856"/>
        <dbReference type="ChEBI" id="CHEBI:59789"/>
        <dbReference type="ChEBI" id="CHEBI:61891"/>
        <dbReference type="EC" id="2.1.1.297"/>
    </reaction>
</comment>
<evidence type="ECO:0000256" key="2">
    <source>
        <dbReference type="ARBA" id="ARBA00022679"/>
    </source>
</evidence>
<gene>
    <name evidence="5" type="primary">prmC</name>
    <name evidence="8" type="ORF">SAMN04490248_10980</name>
</gene>
<dbReference type="InterPro" id="IPR050320">
    <property type="entry name" value="N5-glutamine_MTase"/>
</dbReference>
<dbReference type="InterPro" id="IPR004556">
    <property type="entry name" value="HemK-like"/>
</dbReference>
<evidence type="ECO:0000313" key="8">
    <source>
        <dbReference type="EMBL" id="SEO68477.1"/>
    </source>
</evidence>
<evidence type="ECO:0000256" key="1">
    <source>
        <dbReference type="ARBA" id="ARBA00022603"/>
    </source>
</evidence>
<dbReference type="InterPro" id="IPR019874">
    <property type="entry name" value="RF_methyltr_PrmC"/>
</dbReference>
<sequence length="281" mass="29809">MILRAALSEGARALRAVGIEGAERDARILLAEVLGLSPARLSLEPDHPVSDAEMTRFHAMLARRAGYEPVSRILGRRAFWGRDFEVTPDVLDPRPETETLIEAALSAGPARRLADLGTGSGIIAVTLLAEWPEAQAVASDLSAACLEVAARNAAAHGVAGRLTLVRANWFEGIEGRFDLIVSNPPYITATEMAHLSRDVAEYDPPLALTPGGDGLAPYPVLAAGARRHLRPGGRIMVETGPRQGADVSALFVAAGLEAVGSLPDLDGRDRVVTGRQPAERR</sequence>
<dbReference type="Gene3D" id="1.10.8.10">
    <property type="entry name" value="DNA helicase RuvA subunit, C-terminal domain"/>
    <property type="match status" value="1"/>
</dbReference>
<dbReference type="InterPro" id="IPR002052">
    <property type="entry name" value="DNA_methylase_N6_adenine_CS"/>
</dbReference>
<feature type="domain" description="Release factor glutamine methyltransferase N-terminal" evidence="7">
    <location>
        <begin position="6"/>
        <end position="75"/>
    </location>
</feature>
<feature type="binding site" evidence="5">
    <location>
        <begin position="117"/>
        <end position="121"/>
    </location>
    <ligand>
        <name>S-adenosyl-L-methionine</name>
        <dbReference type="ChEBI" id="CHEBI:59789"/>
    </ligand>
</feature>
<dbReference type="CDD" id="cd02440">
    <property type="entry name" value="AdoMet_MTases"/>
    <property type="match status" value="1"/>
</dbReference>
<comment type="function">
    <text evidence="5">Methylates the class 1 translation termination release factors RF1/PrfA and RF2/PrfB on the glutamine residue of the universally conserved GGQ motif.</text>
</comment>
<dbReference type="EMBL" id="FODS01000009">
    <property type="protein sequence ID" value="SEO68477.1"/>
    <property type="molecule type" value="Genomic_DNA"/>
</dbReference>
<dbReference type="Proteomes" id="UP000198893">
    <property type="component" value="Unassembled WGS sequence"/>
</dbReference>
<organism evidence="8 9">
    <name type="scientific">Salinihabitans flavidus</name>
    <dbReference type="NCBI Taxonomy" id="569882"/>
    <lineage>
        <taxon>Bacteria</taxon>
        <taxon>Pseudomonadati</taxon>
        <taxon>Pseudomonadota</taxon>
        <taxon>Alphaproteobacteria</taxon>
        <taxon>Rhodobacterales</taxon>
        <taxon>Roseobacteraceae</taxon>
        <taxon>Salinihabitans</taxon>
    </lineage>
</organism>
<keyword evidence="2 5" id="KW-0808">Transferase</keyword>
<reference evidence="8 9" key="1">
    <citation type="submission" date="2016-10" db="EMBL/GenBank/DDBJ databases">
        <authorList>
            <person name="de Groot N.N."/>
        </authorList>
    </citation>
    <scope>NUCLEOTIDE SEQUENCE [LARGE SCALE GENOMIC DNA]</scope>
    <source>
        <strain evidence="8 9">DSM 27842</strain>
    </source>
</reference>
<dbReference type="Pfam" id="PF17827">
    <property type="entry name" value="PrmC_N"/>
    <property type="match status" value="1"/>
</dbReference>
<dbReference type="STRING" id="569882.SAMN04490248_10980"/>
<evidence type="ECO:0000256" key="5">
    <source>
        <dbReference type="HAMAP-Rule" id="MF_02126"/>
    </source>
</evidence>
<proteinExistence type="inferred from homology"/>
<dbReference type="InterPro" id="IPR029063">
    <property type="entry name" value="SAM-dependent_MTases_sf"/>
</dbReference>
<dbReference type="OrthoDB" id="9800643at2"/>
<dbReference type="NCBIfam" id="TIGR00536">
    <property type="entry name" value="hemK_fam"/>
    <property type="match status" value="1"/>
</dbReference>
<dbReference type="InterPro" id="IPR040758">
    <property type="entry name" value="PrmC_N"/>
</dbReference>
<dbReference type="GO" id="GO:0102559">
    <property type="term" value="F:peptide chain release factor N(5)-glutamine methyltransferase activity"/>
    <property type="evidence" value="ECO:0007669"/>
    <property type="project" value="UniProtKB-EC"/>
</dbReference>
<keyword evidence="9" id="KW-1185">Reference proteome</keyword>
<dbReference type="PANTHER" id="PTHR18895:SF74">
    <property type="entry name" value="MTRF1L RELEASE FACTOR GLUTAMINE METHYLTRANSFERASE"/>
    <property type="match status" value="1"/>
</dbReference>
<dbReference type="EC" id="2.1.1.297" evidence="5"/>
<dbReference type="RefSeq" id="WP_093117811.1">
    <property type="nucleotide sequence ID" value="NZ_FODS01000009.1"/>
</dbReference>
<accession>A0A1H8RQA5</accession>
<feature type="binding site" evidence="5">
    <location>
        <position position="140"/>
    </location>
    <ligand>
        <name>S-adenosyl-L-methionine</name>
        <dbReference type="ChEBI" id="CHEBI:59789"/>
    </ligand>
</feature>
<feature type="binding site" evidence="5">
    <location>
        <position position="183"/>
    </location>
    <ligand>
        <name>S-adenosyl-L-methionine</name>
        <dbReference type="ChEBI" id="CHEBI:59789"/>
    </ligand>
</feature>
<evidence type="ECO:0000313" key="9">
    <source>
        <dbReference type="Proteomes" id="UP000198893"/>
    </source>
</evidence>
<keyword evidence="1 5" id="KW-0489">Methyltransferase</keyword>